<dbReference type="EMBL" id="JBHSBL010000005">
    <property type="protein sequence ID" value="MFC4064016.1"/>
    <property type="molecule type" value="Genomic_DNA"/>
</dbReference>
<evidence type="ECO:0000259" key="1">
    <source>
        <dbReference type="PROSITE" id="PS50943"/>
    </source>
</evidence>
<dbReference type="SUPFAM" id="SSF47413">
    <property type="entry name" value="lambda repressor-like DNA-binding domains"/>
    <property type="match status" value="1"/>
</dbReference>
<organism evidence="2 3">
    <name type="scientific">Actinoplanes subglobosus</name>
    <dbReference type="NCBI Taxonomy" id="1547892"/>
    <lineage>
        <taxon>Bacteria</taxon>
        <taxon>Bacillati</taxon>
        <taxon>Actinomycetota</taxon>
        <taxon>Actinomycetes</taxon>
        <taxon>Micromonosporales</taxon>
        <taxon>Micromonosporaceae</taxon>
        <taxon>Actinoplanes</taxon>
    </lineage>
</organism>
<accession>A0ABV8ILD4</accession>
<proteinExistence type="predicted"/>
<dbReference type="CDD" id="cd00093">
    <property type="entry name" value="HTH_XRE"/>
    <property type="match status" value="1"/>
</dbReference>
<keyword evidence="3" id="KW-1185">Reference proteome</keyword>
<dbReference type="Proteomes" id="UP001595867">
    <property type="component" value="Unassembled WGS sequence"/>
</dbReference>
<sequence>MPRPVSSRVQAGAVSIGEQLVVWRKLHGLTAAQVAERAGISRGTLRRVEVGDAGVSLQAFLSVARALGVLESLVTALDPYETDLGRARADEILPRRVRP</sequence>
<dbReference type="InterPro" id="IPR001387">
    <property type="entry name" value="Cro/C1-type_HTH"/>
</dbReference>
<reference evidence="3" key="1">
    <citation type="journal article" date="2019" name="Int. J. Syst. Evol. Microbiol.">
        <title>The Global Catalogue of Microorganisms (GCM) 10K type strain sequencing project: providing services to taxonomists for standard genome sequencing and annotation.</title>
        <authorList>
            <consortium name="The Broad Institute Genomics Platform"/>
            <consortium name="The Broad Institute Genome Sequencing Center for Infectious Disease"/>
            <person name="Wu L."/>
            <person name="Ma J."/>
        </authorList>
    </citation>
    <scope>NUCLEOTIDE SEQUENCE [LARGE SCALE GENOMIC DNA]</scope>
    <source>
        <strain evidence="3">TBRC 5832</strain>
    </source>
</reference>
<evidence type="ECO:0000313" key="3">
    <source>
        <dbReference type="Proteomes" id="UP001595867"/>
    </source>
</evidence>
<gene>
    <name evidence="2" type="ORF">ACFO0C_03680</name>
</gene>
<feature type="domain" description="HTH cro/C1-type" evidence="1">
    <location>
        <begin position="20"/>
        <end position="73"/>
    </location>
</feature>
<name>A0ABV8ILD4_9ACTN</name>
<evidence type="ECO:0000313" key="2">
    <source>
        <dbReference type="EMBL" id="MFC4064016.1"/>
    </source>
</evidence>
<dbReference type="PROSITE" id="PS50943">
    <property type="entry name" value="HTH_CROC1"/>
    <property type="match status" value="1"/>
</dbReference>
<protein>
    <submittedName>
        <fullName evidence="2">Helix-turn-helix domain-containing protein</fullName>
    </submittedName>
</protein>
<dbReference type="SMART" id="SM00530">
    <property type="entry name" value="HTH_XRE"/>
    <property type="match status" value="1"/>
</dbReference>
<dbReference type="Pfam" id="PF13560">
    <property type="entry name" value="HTH_31"/>
    <property type="match status" value="1"/>
</dbReference>
<dbReference type="Gene3D" id="1.10.260.40">
    <property type="entry name" value="lambda repressor-like DNA-binding domains"/>
    <property type="match status" value="1"/>
</dbReference>
<dbReference type="RefSeq" id="WP_360337215.1">
    <property type="nucleotide sequence ID" value="NZ_JBHSBL010000005.1"/>
</dbReference>
<comment type="caution">
    <text evidence="2">The sequence shown here is derived from an EMBL/GenBank/DDBJ whole genome shotgun (WGS) entry which is preliminary data.</text>
</comment>
<dbReference type="InterPro" id="IPR010982">
    <property type="entry name" value="Lambda_DNA-bd_dom_sf"/>
</dbReference>